<dbReference type="PANTHER" id="PTHR30486">
    <property type="entry name" value="TWITCHING MOTILITY PROTEIN PILT"/>
    <property type="match status" value="1"/>
</dbReference>
<feature type="domain" description="Bacterial type II secretion system protein E" evidence="2">
    <location>
        <begin position="230"/>
        <end position="417"/>
    </location>
</feature>
<dbReference type="CDD" id="cd01130">
    <property type="entry name" value="VirB11-like_ATPase"/>
    <property type="match status" value="1"/>
</dbReference>
<dbReference type="AlphaFoldDB" id="A0A1H9M8G7"/>
<reference evidence="4" key="1">
    <citation type="submission" date="2016-10" db="EMBL/GenBank/DDBJ databases">
        <authorList>
            <person name="Varghese N."/>
            <person name="Submissions S."/>
        </authorList>
    </citation>
    <scope>NUCLEOTIDE SEQUENCE [LARGE SCALE GENOMIC DNA]</scope>
    <source>
        <strain evidence="4">DSM 25055</strain>
    </source>
</reference>
<dbReference type="InterPro" id="IPR027417">
    <property type="entry name" value="P-loop_NTPase"/>
</dbReference>
<evidence type="ECO:0000259" key="2">
    <source>
        <dbReference type="Pfam" id="PF00437"/>
    </source>
</evidence>
<name>A0A1H9M8G7_9EURY</name>
<sequence length="559" mass="62915">MSDFGTARLENELDALADEHPHLREHLEWFFEEYGEYPKLIDEPSGEWESDRPNVIYEAEAPIFCHVHGDLGIDTTYYCVEPTLEDEDKALYNRIRQRILDKSVTRPAPADDEEFEDHLDDLLDEVVEITSGITGQSIGRLKSLGTSKIALSRDQFTRLRYQLQRDIVGLGPLEPVMVDTANEDIHVIGPTQCYLDHGTYGMISATVDFGTPEEFEQWLRNMGERMNHPISDSDPVIDATLPDGSRINIIYSDDVSVQGPSLTIRQGEEIPLSVFQITKWGTLSPELAAYLWLCLENEQTVFVVGETASGKTTTLNAALSFIPRDAKIYTAEDTSEVIPPHNTWQQLLTREGSGDESADVDMFDLVAAALRSRPDYIVVGEVRGAEGQMAFQAAQTGHPVMLTFHASDIVSMIQRFTGAPINVPETFMDNCDVALFQNRVKQGDDVLRRVTSVQEIEGYSDYEGGVVTRQAFKWDPRDDEVTFTGRNNSYVLEEQIATLLGYQDTREIYDELDRRSEIIRQLIDADVLGYHEVNKAIADFQRDGLEGLPIRISGIDQFA</sequence>
<proteinExistence type="inferred from homology"/>
<dbReference type="GO" id="GO:0016887">
    <property type="term" value="F:ATP hydrolysis activity"/>
    <property type="evidence" value="ECO:0007669"/>
    <property type="project" value="InterPro"/>
</dbReference>
<keyword evidence="3" id="KW-0969">Cilium</keyword>
<keyword evidence="3" id="KW-0966">Cell projection</keyword>
<dbReference type="STRING" id="1186196.SAMN04489841_3247"/>
<evidence type="ECO:0000313" key="3">
    <source>
        <dbReference type="EMBL" id="SER19871.1"/>
    </source>
</evidence>
<dbReference type="Proteomes" id="UP000199114">
    <property type="component" value="Unassembled WGS sequence"/>
</dbReference>
<organism evidence="3 4">
    <name type="scientific">Natrinema salaciae</name>
    <dbReference type="NCBI Taxonomy" id="1186196"/>
    <lineage>
        <taxon>Archaea</taxon>
        <taxon>Methanobacteriati</taxon>
        <taxon>Methanobacteriota</taxon>
        <taxon>Stenosarchaea group</taxon>
        <taxon>Halobacteria</taxon>
        <taxon>Halobacteriales</taxon>
        <taxon>Natrialbaceae</taxon>
        <taxon>Natrinema</taxon>
    </lineage>
</organism>
<evidence type="ECO:0000256" key="1">
    <source>
        <dbReference type="ARBA" id="ARBA00006611"/>
    </source>
</evidence>
<comment type="similarity">
    <text evidence="1">Belongs to the GSP E family.</text>
</comment>
<gene>
    <name evidence="3" type="ORF">SAMN04489841_3247</name>
</gene>
<keyword evidence="4" id="KW-1185">Reference proteome</keyword>
<dbReference type="PANTHER" id="PTHR30486:SF14">
    <property type="entry name" value="FLAGELLA ACCESSORY PROTEIN I"/>
    <property type="match status" value="1"/>
</dbReference>
<dbReference type="Gene3D" id="3.40.50.300">
    <property type="entry name" value="P-loop containing nucleotide triphosphate hydrolases"/>
    <property type="match status" value="1"/>
</dbReference>
<evidence type="ECO:0000313" key="4">
    <source>
        <dbReference type="Proteomes" id="UP000199114"/>
    </source>
</evidence>
<protein>
    <submittedName>
        <fullName evidence="3">Flagellar protein FlaI</fullName>
    </submittedName>
</protein>
<dbReference type="RefSeq" id="WP_090619053.1">
    <property type="nucleotide sequence ID" value="NZ_FOFD01000004.1"/>
</dbReference>
<dbReference type="InterPro" id="IPR050921">
    <property type="entry name" value="T4SS_GSP_E_ATPase"/>
</dbReference>
<dbReference type="Pfam" id="PF00437">
    <property type="entry name" value="T2SSE"/>
    <property type="match status" value="1"/>
</dbReference>
<dbReference type="EMBL" id="FOFD01000004">
    <property type="protein sequence ID" value="SER19871.1"/>
    <property type="molecule type" value="Genomic_DNA"/>
</dbReference>
<dbReference type="OrthoDB" id="33500at2157"/>
<keyword evidence="3" id="KW-0282">Flagellum</keyword>
<dbReference type="Gene3D" id="3.30.450.380">
    <property type="match status" value="1"/>
</dbReference>
<dbReference type="SUPFAM" id="SSF52540">
    <property type="entry name" value="P-loop containing nucleoside triphosphate hydrolases"/>
    <property type="match status" value="1"/>
</dbReference>
<dbReference type="InterPro" id="IPR001482">
    <property type="entry name" value="T2SS/T4SS_dom"/>
</dbReference>
<accession>A0A1H9M8G7</accession>